<dbReference type="Pfam" id="PF00443">
    <property type="entry name" value="UCH"/>
    <property type="match status" value="1"/>
</dbReference>
<name>A0A453BZB0_AEGTS</name>
<sequence>MELYRLSAVVEHYGVCGGGHYAAYRRVASTPDANDQVGPRRKHWVYVSDDHVSQVSEDDVLGAEATLLFYERL</sequence>
<feature type="domain" description="USP" evidence="2">
    <location>
        <begin position="1"/>
        <end position="73"/>
    </location>
</feature>
<reference evidence="4" key="1">
    <citation type="journal article" date="2014" name="Science">
        <title>Ancient hybridizations among the ancestral genomes of bread wheat.</title>
        <authorList>
            <consortium name="International Wheat Genome Sequencing Consortium,"/>
            <person name="Marcussen T."/>
            <person name="Sandve S.R."/>
            <person name="Heier L."/>
            <person name="Spannagl M."/>
            <person name="Pfeifer M."/>
            <person name="Jakobsen K.S."/>
            <person name="Wulff B.B."/>
            <person name="Steuernagel B."/>
            <person name="Mayer K.F."/>
            <person name="Olsen O.A."/>
        </authorList>
    </citation>
    <scope>NUCLEOTIDE SEQUENCE [LARGE SCALE GENOMIC DNA]</scope>
    <source>
        <strain evidence="4">cv. AL8/78</strain>
    </source>
</reference>
<dbReference type="PROSITE" id="PS00973">
    <property type="entry name" value="USP_2"/>
    <property type="match status" value="1"/>
</dbReference>
<dbReference type="InterPro" id="IPR001394">
    <property type="entry name" value="Peptidase_C19_UCH"/>
</dbReference>
<dbReference type="PANTHER" id="PTHR21646:SF23">
    <property type="entry name" value="UBIQUITIN CARBOXYL-TERMINAL HYDROLASE USP2"/>
    <property type="match status" value="1"/>
</dbReference>
<dbReference type="PANTHER" id="PTHR21646">
    <property type="entry name" value="UBIQUITIN CARBOXYL-TERMINAL HYDROLASE"/>
    <property type="match status" value="1"/>
</dbReference>
<dbReference type="GO" id="GO:0004843">
    <property type="term" value="F:cysteine-type deubiquitinase activity"/>
    <property type="evidence" value="ECO:0007669"/>
    <property type="project" value="InterPro"/>
</dbReference>
<dbReference type="Gene3D" id="3.90.70.10">
    <property type="entry name" value="Cysteine proteinases"/>
    <property type="match status" value="1"/>
</dbReference>
<proteinExistence type="inferred from homology"/>
<evidence type="ECO:0000313" key="3">
    <source>
        <dbReference type="EnsemblPlants" id="AET2Gv20684900.28"/>
    </source>
</evidence>
<reference evidence="3" key="5">
    <citation type="journal article" date="2021" name="G3 (Bethesda)">
        <title>Aegilops tauschii genome assembly Aet v5.0 features greater sequence contiguity and improved annotation.</title>
        <authorList>
            <person name="Wang L."/>
            <person name="Zhu T."/>
            <person name="Rodriguez J.C."/>
            <person name="Deal K.R."/>
            <person name="Dubcovsky J."/>
            <person name="McGuire P.E."/>
            <person name="Lux T."/>
            <person name="Spannagl M."/>
            <person name="Mayer K.F.X."/>
            <person name="Baldrich P."/>
            <person name="Meyers B.C."/>
            <person name="Huo N."/>
            <person name="Gu Y.Q."/>
            <person name="Zhou H."/>
            <person name="Devos K.M."/>
            <person name="Bennetzen J.L."/>
            <person name="Unver T."/>
            <person name="Budak H."/>
            <person name="Gulick P.J."/>
            <person name="Galiba G."/>
            <person name="Kalapos B."/>
            <person name="Nelson D.R."/>
            <person name="Li P."/>
            <person name="You F.M."/>
            <person name="Luo M.C."/>
            <person name="Dvorak J."/>
        </authorList>
    </citation>
    <scope>NUCLEOTIDE SEQUENCE [LARGE SCALE GENOMIC DNA]</scope>
    <source>
        <strain evidence="3">cv. AL8/78</strain>
    </source>
</reference>
<dbReference type="AlphaFoldDB" id="A0A453BZB0"/>
<dbReference type="InterPro" id="IPR038765">
    <property type="entry name" value="Papain-like_cys_pep_sf"/>
</dbReference>
<evidence type="ECO:0000313" key="4">
    <source>
        <dbReference type="Proteomes" id="UP000015105"/>
    </source>
</evidence>
<protein>
    <recommendedName>
        <fullName evidence="2">USP domain-containing protein</fullName>
    </recommendedName>
</protein>
<dbReference type="Gramene" id="AET2Gv20684900.28">
    <property type="protein sequence ID" value="AET2Gv20684900.28"/>
    <property type="gene ID" value="AET2Gv20684900"/>
</dbReference>
<reference evidence="3" key="3">
    <citation type="journal article" date="2017" name="Nature">
        <title>Genome sequence of the progenitor of the wheat D genome Aegilops tauschii.</title>
        <authorList>
            <person name="Luo M.C."/>
            <person name="Gu Y.Q."/>
            <person name="Puiu D."/>
            <person name="Wang H."/>
            <person name="Twardziok S.O."/>
            <person name="Deal K.R."/>
            <person name="Huo N."/>
            <person name="Zhu T."/>
            <person name="Wang L."/>
            <person name="Wang Y."/>
            <person name="McGuire P.E."/>
            <person name="Liu S."/>
            <person name="Long H."/>
            <person name="Ramasamy R.K."/>
            <person name="Rodriguez J.C."/>
            <person name="Van S.L."/>
            <person name="Yuan L."/>
            <person name="Wang Z."/>
            <person name="Xia Z."/>
            <person name="Xiao L."/>
            <person name="Anderson O.D."/>
            <person name="Ouyang S."/>
            <person name="Liang Y."/>
            <person name="Zimin A.V."/>
            <person name="Pertea G."/>
            <person name="Qi P."/>
            <person name="Bennetzen J.L."/>
            <person name="Dai X."/>
            <person name="Dawson M.W."/>
            <person name="Muller H.G."/>
            <person name="Kugler K."/>
            <person name="Rivarola-Duarte L."/>
            <person name="Spannagl M."/>
            <person name="Mayer K.F.X."/>
            <person name="Lu F.H."/>
            <person name="Bevan M.W."/>
            <person name="Leroy P."/>
            <person name="Li P."/>
            <person name="You F.M."/>
            <person name="Sun Q."/>
            <person name="Liu Z."/>
            <person name="Lyons E."/>
            <person name="Wicker T."/>
            <person name="Salzberg S.L."/>
            <person name="Devos K.M."/>
            <person name="Dvorak J."/>
        </authorList>
    </citation>
    <scope>NUCLEOTIDE SEQUENCE [LARGE SCALE GENOMIC DNA]</scope>
    <source>
        <strain evidence="3">cv. AL8/78</strain>
    </source>
</reference>
<keyword evidence="4" id="KW-1185">Reference proteome</keyword>
<dbReference type="GO" id="GO:0016579">
    <property type="term" value="P:protein deubiquitination"/>
    <property type="evidence" value="ECO:0007669"/>
    <property type="project" value="InterPro"/>
</dbReference>
<accession>A0A453BZB0</accession>
<dbReference type="SUPFAM" id="SSF54001">
    <property type="entry name" value="Cysteine proteinases"/>
    <property type="match status" value="1"/>
</dbReference>
<dbReference type="InterPro" id="IPR018200">
    <property type="entry name" value="USP_CS"/>
</dbReference>
<comment type="similarity">
    <text evidence="1">Belongs to the peptidase C19 family.</text>
</comment>
<dbReference type="PROSITE" id="PS50235">
    <property type="entry name" value="USP_3"/>
    <property type="match status" value="1"/>
</dbReference>
<evidence type="ECO:0000259" key="2">
    <source>
        <dbReference type="PROSITE" id="PS50235"/>
    </source>
</evidence>
<reference evidence="4" key="2">
    <citation type="journal article" date="2017" name="Nat. Plants">
        <title>The Aegilops tauschii genome reveals multiple impacts of transposons.</title>
        <authorList>
            <person name="Zhao G."/>
            <person name="Zou C."/>
            <person name="Li K."/>
            <person name="Wang K."/>
            <person name="Li T."/>
            <person name="Gao L."/>
            <person name="Zhang X."/>
            <person name="Wang H."/>
            <person name="Yang Z."/>
            <person name="Liu X."/>
            <person name="Jiang W."/>
            <person name="Mao L."/>
            <person name="Kong X."/>
            <person name="Jiao Y."/>
            <person name="Jia J."/>
        </authorList>
    </citation>
    <scope>NUCLEOTIDE SEQUENCE [LARGE SCALE GENOMIC DNA]</scope>
    <source>
        <strain evidence="4">cv. AL8/78</strain>
    </source>
</reference>
<dbReference type="InterPro" id="IPR050185">
    <property type="entry name" value="Ub_carboxyl-term_hydrolase"/>
</dbReference>
<organism evidence="3 4">
    <name type="scientific">Aegilops tauschii subsp. strangulata</name>
    <name type="common">Goatgrass</name>
    <dbReference type="NCBI Taxonomy" id="200361"/>
    <lineage>
        <taxon>Eukaryota</taxon>
        <taxon>Viridiplantae</taxon>
        <taxon>Streptophyta</taxon>
        <taxon>Embryophyta</taxon>
        <taxon>Tracheophyta</taxon>
        <taxon>Spermatophyta</taxon>
        <taxon>Magnoliopsida</taxon>
        <taxon>Liliopsida</taxon>
        <taxon>Poales</taxon>
        <taxon>Poaceae</taxon>
        <taxon>BOP clade</taxon>
        <taxon>Pooideae</taxon>
        <taxon>Triticodae</taxon>
        <taxon>Triticeae</taxon>
        <taxon>Triticinae</taxon>
        <taxon>Aegilops</taxon>
    </lineage>
</organism>
<dbReference type="InterPro" id="IPR028889">
    <property type="entry name" value="USP"/>
</dbReference>
<dbReference type="Proteomes" id="UP000015105">
    <property type="component" value="Chromosome 2D"/>
</dbReference>
<dbReference type="EnsemblPlants" id="AET2Gv20684900.28">
    <property type="protein sequence ID" value="AET2Gv20684900.28"/>
    <property type="gene ID" value="AET2Gv20684900"/>
</dbReference>
<evidence type="ECO:0000256" key="1">
    <source>
        <dbReference type="ARBA" id="ARBA00009085"/>
    </source>
</evidence>
<reference evidence="3" key="4">
    <citation type="submission" date="2019-03" db="UniProtKB">
        <authorList>
            <consortium name="EnsemblPlants"/>
        </authorList>
    </citation>
    <scope>IDENTIFICATION</scope>
</reference>